<name>A0A4Z2GYH0_9TELE</name>
<feature type="region of interest" description="Disordered" evidence="1">
    <location>
        <begin position="111"/>
        <end position="167"/>
    </location>
</feature>
<keyword evidence="3" id="KW-1185">Reference proteome</keyword>
<evidence type="ECO:0000256" key="1">
    <source>
        <dbReference type="SAM" id="MobiDB-lite"/>
    </source>
</evidence>
<sequence length="200" mass="22202">MQAGHRQADQEAGKLREKHTDNQTGGKGPEIGTGEKVGGAVRIRPMHPGQNQQYVLKPKYYHTHSTHTQSHVQSQPERPIPLTVGHNPIHGAFKSLNILNFKHINVTLDQGNQSDQARGPLQPIGSSKRPKAANRIKREAQGSQSDQARGSRQPIGSSKRPKAANRIKQEAGFPSCFPNKTFISAIFNYEELYKSKHYSN</sequence>
<evidence type="ECO:0000313" key="3">
    <source>
        <dbReference type="Proteomes" id="UP000314294"/>
    </source>
</evidence>
<gene>
    <name evidence="2" type="ORF">EYF80_031463</name>
</gene>
<dbReference type="AlphaFoldDB" id="A0A4Z2GYH0"/>
<feature type="compositionally biased region" description="Basic and acidic residues" evidence="1">
    <location>
        <begin position="1"/>
        <end position="21"/>
    </location>
</feature>
<feature type="compositionally biased region" description="Polar residues" evidence="1">
    <location>
        <begin position="141"/>
        <end position="156"/>
    </location>
</feature>
<proteinExistence type="predicted"/>
<dbReference type="Proteomes" id="UP000314294">
    <property type="component" value="Unassembled WGS sequence"/>
</dbReference>
<accession>A0A4Z2GYH0</accession>
<comment type="caution">
    <text evidence="2">The sequence shown here is derived from an EMBL/GenBank/DDBJ whole genome shotgun (WGS) entry which is preliminary data.</text>
</comment>
<feature type="compositionally biased region" description="Gly residues" evidence="1">
    <location>
        <begin position="25"/>
        <end position="37"/>
    </location>
</feature>
<reference evidence="2 3" key="1">
    <citation type="submission" date="2019-03" db="EMBL/GenBank/DDBJ databases">
        <title>First draft genome of Liparis tanakae, snailfish: a comprehensive survey of snailfish specific genes.</title>
        <authorList>
            <person name="Kim W."/>
            <person name="Song I."/>
            <person name="Jeong J.-H."/>
            <person name="Kim D."/>
            <person name="Kim S."/>
            <person name="Ryu S."/>
            <person name="Song J.Y."/>
            <person name="Lee S.K."/>
        </authorList>
    </citation>
    <scope>NUCLEOTIDE SEQUENCE [LARGE SCALE GENOMIC DNA]</scope>
    <source>
        <tissue evidence="2">Muscle</tissue>
    </source>
</reference>
<feature type="region of interest" description="Disordered" evidence="1">
    <location>
        <begin position="1"/>
        <end position="41"/>
    </location>
</feature>
<protein>
    <submittedName>
        <fullName evidence="2">Uncharacterized protein</fullName>
    </submittedName>
</protein>
<evidence type="ECO:0000313" key="2">
    <source>
        <dbReference type="EMBL" id="TNN58341.1"/>
    </source>
</evidence>
<organism evidence="2 3">
    <name type="scientific">Liparis tanakae</name>
    <name type="common">Tanaka's snailfish</name>
    <dbReference type="NCBI Taxonomy" id="230148"/>
    <lineage>
        <taxon>Eukaryota</taxon>
        <taxon>Metazoa</taxon>
        <taxon>Chordata</taxon>
        <taxon>Craniata</taxon>
        <taxon>Vertebrata</taxon>
        <taxon>Euteleostomi</taxon>
        <taxon>Actinopterygii</taxon>
        <taxon>Neopterygii</taxon>
        <taxon>Teleostei</taxon>
        <taxon>Neoteleostei</taxon>
        <taxon>Acanthomorphata</taxon>
        <taxon>Eupercaria</taxon>
        <taxon>Perciformes</taxon>
        <taxon>Cottioidei</taxon>
        <taxon>Cottales</taxon>
        <taxon>Liparidae</taxon>
        <taxon>Liparis</taxon>
    </lineage>
</organism>
<dbReference type="EMBL" id="SRLO01000382">
    <property type="protein sequence ID" value="TNN58341.1"/>
    <property type="molecule type" value="Genomic_DNA"/>
</dbReference>